<gene>
    <name evidence="2" type="ORF">ACFPQ6_05835</name>
</gene>
<sequence>MNTERRAELRAAFLGTSYGTQRERFGLRDGPMGAAPPSWALGGESWAIVTAWNPEAQQRDRAANEADQRRLEARVLQSGRIFLRGVNGEGEWAEPSLIVPGASWEQARDWAAEFGQAAALWGEGARAELVWPETGGPAPEDRCWTLPLRPAPGRPDRV</sequence>
<feature type="region of interest" description="Disordered" evidence="1">
    <location>
        <begin position="133"/>
        <end position="158"/>
    </location>
</feature>
<comment type="caution">
    <text evidence="2">The sequence shown here is derived from an EMBL/GenBank/DDBJ whole genome shotgun (WGS) entry which is preliminary data.</text>
</comment>
<feature type="compositionally biased region" description="Pro residues" evidence="1">
    <location>
        <begin position="149"/>
        <end position="158"/>
    </location>
</feature>
<accession>A0ABW1DJB6</accession>
<organism evidence="2 3">
    <name type="scientific">Deinococcus petrolearius</name>
    <dbReference type="NCBI Taxonomy" id="1751295"/>
    <lineage>
        <taxon>Bacteria</taxon>
        <taxon>Thermotogati</taxon>
        <taxon>Deinococcota</taxon>
        <taxon>Deinococci</taxon>
        <taxon>Deinococcales</taxon>
        <taxon>Deinococcaceae</taxon>
        <taxon>Deinococcus</taxon>
    </lineage>
</organism>
<evidence type="ECO:0000313" key="2">
    <source>
        <dbReference type="EMBL" id="MFC5847826.1"/>
    </source>
</evidence>
<dbReference type="Proteomes" id="UP001595979">
    <property type="component" value="Unassembled WGS sequence"/>
</dbReference>
<dbReference type="InterPro" id="IPR021710">
    <property type="entry name" value="DUF3293"/>
</dbReference>
<proteinExistence type="predicted"/>
<keyword evidence="3" id="KW-1185">Reference proteome</keyword>
<protein>
    <submittedName>
        <fullName evidence="2">DUF3293 domain-containing protein</fullName>
    </submittedName>
</protein>
<reference evidence="3" key="1">
    <citation type="journal article" date="2019" name="Int. J. Syst. Evol. Microbiol.">
        <title>The Global Catalogue of Microorganisms (GCM) 10K type strain sequencing project: providing services to taxonomists for standard genome sequencing and annotation.</title>
        <authorList>
            <consortium name="The Broad Institute Genomics Platform"/>
            <consortium name="The Broad Institute Genome Sequencing Center for Infectious Disease"/>
            <person name="Wu L."/>
            <person name="Ma J."/>
        </authorList>
    </citation>
    <scope>NUCLEOTIDE SEQUENCE [LARGE SCALE GENOMIC DNA]</scope>
    <source>
        <strain evidence="3">CGMCC 1.15053</strain>
    </source>
</reference>
<name>A0ABW1DJB6_9DEIO</name>
<evidence type="ECO:0000256" key="1">
    <source>
        <dbReference type="SAM" id="MobiDB-lite"/>
    </source>
</evidence>
<dbReference type="RefSeq" id="WP_380047294.1">
    <property type="nucleotide sequence ID" value="NZ_JBHSOH010000005.1"/>
</dbReference>
<dbReference type="EMBL" id="JBHSOH010000005">
    <property type="protein sequence ID" value="MFC5847826.1"/>
    <property type="molecule type" value="Genomic_DNA"/>
</dbReference>
<evidence type="ECO:0000313" key="3">
    <source>
        <dbReference type="Proteomes" id="UP001595979"/>
    </source>
</evidence>
<dbReference type="Pfam" id="PF11697">
    <property type="entry name" value="DUF3293"/>
    <property type="match status" value="1"/>
</dbReference>